<evidence type="ECO:0000256" key="6">
    <source>
        <dbReference type="ARBA" id="ARBA00023180"/>
    </source>
</evidence>
<evidence type="ECO:0000256" key="1">
    <source>
        <dbReference type="ARBA" id="ARBA00009431"/>
    </source>
</evidence>
<dbReference type="InterPro" id="IPR029058">
    <property type="entry name" value="AB_hydrolase_fold"/>
</dbReference>
<proteinExistence type="inferred from homology"/>
<accession>K0SYY0</accession>
<dbReference type="EMBL" id="AGNL01008287">
    <property type="protein sequence ID" value="EJK70625.1"/>
    <property type="molecule type" value="Genomic_DNA"/>
</dbReference>
<comment type="caution">
    <text evidence="8">The sequence shown here is derived from an EMBL/GenBank/DDBJ whole genome shotgun (WGS) entry which is preliminary data.</text>
</comment>
<evidence type="ECO:0000313" key="9">
    <source>
        <dbReference type="Proteomes" id="UP000266841"/>
    </source>
</evidence>
<dbReference type="Pfam" id="PF00450">
    <property type="entry name" value="Peptidase_S10"/>
    <property type="match status" value="1"/>
</dbReference>
<dbReference type="eggNOG" id="KOG1282">
    <property type="taxonomic scope" value="Eukaryota"/>
</dbReference>
<evidence type="ECO:0000256" key="5">
    <source>
        <dbReference type="ARBA" id="ARBA00022801"/>
    </source>
</evidence>
<keyword evidence="6" id="KW-0325">Glycoprotein</keyword>
<keyword evidence="3 7" id="KW-0645">Protease</keyword>
<dbReference type="SUPFAM" id="SSF53474">
    <property type="entry name" value="alpha/beta-Hydrolases"/>
    <property type="match status" value="1"/>
</dbReference>
<protein>
    <recommendedName>
        <fullName evidence="7">Carboxypeptidase</fullName>
        <ecNumber evidence="7">3.4.16.-</ecNumber>
    </recommendedName>
</protein>
<keyword evidence="9" id="KW-1185">Reference proteome</keyword>
<dbReference type="GO" id="GO:0006508">
    <property type="term" value="P:proteolysis"/>
    <property type="evidence" value="ECO:0007669"/>
    <property type="project" value="UniProtKB-KW"/>
</dbReference>
<dbReference type="Gene3D" id="3.40.50.1820">
    <property type="entry name" value="alpha/beta hydrolase"/>
    <property type="match status" value="1"/>
</dbReference>
<dbReference type="PROSITE" id="PS00131">
    <property type="entry name" value="CARBOXYPEPT_SER_SER"/>
    <property type="match status" value="1"/>
</dbReference>
<evidence type="ECO:0000256" key="3">
    <source>
        <dbReference type="ARBA" id="ARBA00022670"/>
    </source>
</evidence>
<evidence type="ECO:0000256" key="4">
    <source>
        <dbReference type="ARBA" id="ARBA00022729"/>
    </source>
</evidence>
<dbReference type="PANTHER" id="PTHR11802:SF113">
    <property type="entry name" value="SERINE CARBOXYPEPTIDASE CTSA-4.1"/>
    <property type="match status" value="1"/>
</dbReference>
<dbReference type="Proteomes" id="UP000266841">
    <property type="component" value="Unassembled WGS sequence"/>
</dbReference>
<name>K0SYY0_THAOC</name>
<dbReference type="AlphaFoldDB" id="K0SYY0"/>
<keyword evidence="4 7" id="KW-0732">Signal</keyword>
<sequence>MQHFAAHASSALALLVLAIALRAGSGTTTSFQFDERIRHSLTTDVVDPNFCDPSSRSLSGYFGVDGSQYDSDRSKKYFYWFFERRTSALSNVTTTTSSIAEADDIPLIVWLNGGPGCSSMIGLLTELGPCLINDDGMSTRVNPHSWTEVGHVLFLDQPAKAGYSRGNGDDDTVDMTAEDAYYFFQSFFQSSEGKKYANNPLVIAGESYAGHYIPALAKRVADGNDGLADGDSSALIHLNLQRLAIGNGYYDSEVQFKSYAPTARRFKESYGIEILTKTEYKKMKKGARRCIKSVKQCNDDLENQLACQIGTRCEQETFFGVFAEKDISVYDMTQPCTEWNGCKDNPALKKFLNLETTKSALNVPSNVTWQECNDIINIGWSDRDRAFSTGPYLASLLDTGLPVLMYAGDYDYICNYLGNKAVALSMEWEKKDEFGDATDHDWGDGRGLARTAGNLSFLQVYKAGHMVPMNQPVSALMMIDQFLAGEAF</sequence>
<organism evidence="8 9">
    <name type="scientific">Thalassiosira oceanica</name>
    <name type="common">Marine diatom</name>
    <dbReference type="NCBI Taxonomy" id="159749"/>
    <lineage>
        <taxon>Eukaryota</taxon>
        <taxon>Sar</taxon>
        <taxon>Stramenopiles</taxon>
        <taxon>Ochrophyta</taxon>
        <taxon>Bacillariophyta</taxon>
        <taxon>Coscinodiscophyceae</taxon>
        <taxon>Thalassiosirophycidae</taxon>
        <taxon>Thalassiosirales</taxon>
        <taxon>Thalassiosiraceae</taxon>
        <taxon>Thalassiosira</taxon>
    </lineage>
</organism>
<dbReference type="InterPro" id="IPR001563">
    <property type="entry name" value="Peptidase_S10"/>
</dbReference>
<comment type="similarity">
    <text evidence="1 7">Belongs to the peptidase S10 family.</text>
</comment>
<dbReference type="EC" id="3.4.16.-" evidence="7"/>
<keyword evidence="5 7" id="KW-0378">Hydrolase</keyword>
<dbReference type="InterPro" id="IPR018202">
    <property type="entry name" value="Ser_caboxypep_ser_AS"/>
</dbReference>
<dbReference type="GO" id="GO:0004185">
    <property type="term" value="F:serine-type carboxypeptidase activity"/>
    <property type="evidence" value="ECO:0007669"/>
    <property type="project" value="UniProtKB-UniRule"/>
</dbReference>
<dbReference type="OrthoDB" id="443318at2759"/>
<gene>
    <name evidence="8" type="ORF">THAOC_07999</name>
</gene>
<feature type="chain" id="PRO_5006526868" description="Carboxypeptidase" evidence="7">
    <location>
        <begin position="27"/>
        <end position="488"/>
    </location>
</feature>
<keyword evidence="2 7" id="KW-0121">Carboxypeptidase</keyword>
<reference evidence="8 9" key="1">
    <citation type="journal article" date="2012" name="Genome Biol.">
        <title>Genome and low-iron response of an oceanic diatom adapted to chronic iron limitation.</title>
        <authorList>
            <person name="Lommer M."/>
            <person name="Specht M."/>
            <person name="Roy A.S."/>
            <person name="Kraemer L."/>
            <person name="Andreson R."/>
            <person name="Gutowska M.A."/>
            <person name="Wolf J."/>
            <person name="Bergner S.V."/>
            <person name="Schilhabel M.B."/>
            <person name="Klostermeier U.C."/>
            <person name="Beiko R.G."/>
            <person name="Rosenstiel P."/>
            <person name="Hippler M."/>
            <person name="Laroche J."/>
        </authorList>
    </citation>
    <scope>NUCLEOTIDE SEQUENCE [LARGE SCALE GENOMIC DNA]</scope>
    <source>
        <strain evidence="8 9">CCMP1005</strain>
    </source>
</reference>
<evidence type="ECO:0000313" key="8">
    <source>
        <dbReference type="EMBL" id="EJK70625.1"/>
    </source>
</evidence>
<evidence type="ECO:0000256" key="7">
    <source>
        <dbReference type="RuleBase" id="RU361156"/>
    </source>
</evidence>
<dbReference type="PANTHER" id="PTHR11802">
    <property type="entry name" value="SERINE PROTEASE FAMILY S10 SERINE CARBOXYPEPTIDASE"/>
    <property type="match status" value="1"/>
</dbReference>
<dbReference type="OMA" id="NQMPNGC"/>
<evidence type="ECO:0000256" key="2">
    <source>
        <dbReference type="ARBA" id="ARBA00022645"/>
    </source>
</evidence>
<dbReference type="PRINTS" id="PR00724">
    <property type="entry name" value="CRBOXYPTASEC"/>
</dbReference>
<feature type="signal peptide" evidence="7">
    <location>
        <begin position="1"/>
        <end position="26"/>
    </location>
</feature>